<dbReference type="Gene3D" id="3.40.50.1220">
    <property type="entry name" value="TPP-binding domain"/>
    <property type="match status" value="1"/>
</dbReference>
<feature type="domain" description="Thiamine pyrophosphate enzyme TPP-binding" evidence="6">
    <location>
        <begin position="386"/>
        <end position="528"/>
    </location>
</feature>
<dbReference type="PANTHER" id="PTHR18968:SF13">
    <property type="entry name" value="ACETOLACTATE SYNTHASE CATALYTIC SUBUNIT, MITOCHONDRIAL"/>
    <property type="match status" value="1"/>
</dbReference>
<dbReference type="PANTHER" id="PTHR18968">
    <property type="entry name" value="THIAMINE PYROPHOSPHATE ENZYMES"/>
    <property type="match status" value="1"/>
</dbReference>
<evidence type="ECO:0000313" key="8">
    <source>
        <dbReference type="EMBL" id="WAX58375.1"/>
    </source>
</evidence>
<evidence type="ECO:0000259" key="6">
    <source>
        <dbReference type="Pfam" id="PF02775"/>
    </source>
</evidence>
<evidence type="ECO:0000259" key="7">
    <source>
        <dbReference type="Pfam" id="PF02776"/>
    </source>
</evidence>
<dbReference type="CDD" id="cd00568">
    <property type="entry name" value="TPP_enzymes"/>
    <property type="match status" value="1"/>
</dbReference>
<dbReference type="SUPFAM" id="SSF52467">
    <property type="entry name" value="DHS-like NAD/FAD-binding domain"/>
    <property type="match status" value="1"/>
</dbReference>
<dbReference type="InterPro" id="IPR012000">
    <property type="entry name" value="Thiamin_PyroP_enz_cen_dom"/>
</dbReference>
<dbReference type="Pfam" id="PF02776">
    <property type="entry name" value="TPP_enzyme_N"/>
    <property type="match status" value="1"/>
</dbReference>
<feature type="domain" description="Thiamine pyrophosphate enzyme N-terminal TPP-binding" evidence="7">
    <location>
        <begin position="1"/>
        <end position="103"/>
    </location>
</feature>
<feature type="domain" description="Thiamine pyrophosphate enzyme central" evidence="5">
    <location>
        <begin position="190"/>
        <end position="320"/>
    </location>
</feature>
<dbReference type="CDD" id="cd07035">
    <property type="entry name" value="TPP_PYR_POX_like"/>
    <property type="match status" value="1"/>
</dbReference>
<evidence type="ECO:0000259" key="5">
    <source>
        <dbReference type="Pfam" id="PF00205"/>
    </source>
</evidence>
<evidence type="ECO:0000256" key="1">
    <source>
        <dbReference type="ARBA" id="ARBA00007812"/>
    </source>
</evidence>
<evidence type="ECO:0000256" key="3">
    <source>
        <dbReference type="RuleBase" id="RU362132"/>
    </source>
</evidence>
<name>A0ABY7K0K2_9ACTN</name>
<feature type="compositionally biased region" description="Acidic residues" evidence="4">
    <location>
        <begin position="159"/>
        <end position="168"/>
    </location>
</feature>
<dbReference type="RefSeq" id="WP_269444923.1">
    <property type="nucleotide sequence ID" value="NZ_CP097463.1"/>
</dbReference>
<evidence type="ECO:0000256" key="2">
    <source>
        <dbReference type="ARBA" id="ARBA00023052"/>
    </source>
</evidence>
<feature type="region of interest" description="Disordered" evidence="4">
    <location>
        <begin position="151"/>
        <end position="184"/>
    </location>
</feature>
<evidence type="ECO:0000313" key="9">
    <source>
        <dbReference type="Proteomes" id="UP001164693"/>
    </source>
</evidence>
<reference evidence="8" key="1">
    <citation type="submission" date="2022-05" db="EMBL/GenBank/DDBJ databases">
        <title>Jatrophihabitans sp. SB3-54 whole genome sequence.</title>
        <authorList>
            <person name="Suh M.K."/>
            <person name="Eom M.K."/>
            <person name="Kim J.S."/>
            <person name="Kim H.S."/>
            <person name="Do H.E."/>
            <person name="Shin Y.K."/>
            <person name="Lee J.-S."/>
        </authorList>
    </citation>
    <scope>NUCLEOTIDE SEQUENCE</scope>
    <source>
        <strain evidence="8">SB3-54</strain>
    </source>
</reference>
<dbReference type="Pfam" id="PF00205">
    <property type="entry name" value="TPP_enzyme_M"/>
    <property type="match status" value="1"/>
</dbReference>
<proteinExistence type="inferred from homology"/>
<dbReference type="InterPro" id="IPR045229">
    <property type="entry name" value="TPP_enz"/>
</dbReference>
<keyword evidence="2 3" id="KW-0786">Thiamine pyrophosphate</keyword>
<dbReference type="Pfam" id="PF02775">
    <property type="entry name" value="TPP_enzyme_C"/>
    <property type="match status" value="1"/>
</dbReference>
<accession>A0ABY7K0K2</accession>
<dbReference type="SUPFAM" id="SSF52518">
    <property type="entry name" value="Thiamin diphosphate-binding fold (THDP-binding)"/>
    <property type="match status" value="2"/>
</dbReference>
<keyword evidence="9" id="KW-1185">Reference proteome</keyword>
<dbReference type="InterPro" id="IPR029035">
    <property type="entry name" value="DHS-like_NAD/FAD-binding_dom"/>
</dbReference>
<dbReference type="Proteomes" id="UP001164693">
    <property type="component" value="Chromosome"/>
</dbReference>
<dbReference type="InterPro" id="IPR012001">
    <property type="entry name" value="Thiamin_PyroP_enz_TPP-bd_dom"/>
</dbReference>
<dbReference type="EMBL" id="CP097463">
    <property type="protein sequence ID" value="WAX58375.1"/>
    <property type="molecule type" value="Genomic_DNA"/>
</dbReference>
<sequence length="548" mass="58906">MTVFEDIAAVFVDEGAHEVFGMVGDGNVDFCVALAAHPHVRFHHVRHEGPGVTMADGWAKAVGGVGVATATQGPGVTQLGTALVAAARLHVPVVVYVGDLGVGGDVQSFDQRQWVLSCESGYESVTEAETAVEITRRAFRRARDERRPIVLGVPPSLTSDDEWDDESAGEQTVDRPARSAQRIAPDPDRLAEAARLIAGSSRPVILAGKGAVDSDVRDLVLRLAERTGALLATTLLAKNWFAGEKRNAAIAGLYAHHTAVEMFAQADCVIGLGTSFDSFTLERGYMFPEAKFVHVDRRDPYPMGTGEYADAYVQGDVGVVTGSLLEALADAEVRCDWAADVEQRLVSAPIDDKPIALEPNRCDPRAVMVEIDDVLPEAALVVGTGHFWTIAIAHLQRFRWPFTATYGFGSIGNGLPVGIGFAAALKERPVILIEGDASIRMHIQELEPARAAGLRMCVVVINDEAIGAEFHKMRAHGLETDLAVQPGPDLVAIAKAFGWTAVRVESSGGVREAIGRWNPADGPMLIDVRVSRNVTSRVYRTLYFGESD</sequence>
<dbReference type="Gene3D" id="3.40.50.970">
    <property type="match status" value="2"/>
</dbReference>
<dbReference type="InterPro" id="IPR029061">
    <property type="entry name" value="THDP-binding"/>
</dbReference>
<gene>
    <name evidence="8" type="ORF">M6B22_06310</name>
</gene>
<organism evidence="8 9">
    <name type="scientific">Jatrophihabitans cynanchi</name>
    <dbReference type="NCBI Taxonomy" id="2944128"/>
    <lineage>
        <taxon>Bacteria</taxon>
        <taxon>Bacillati</taxon>
        <taxon>Actinomycetota</taxon>
        <taxon>Actinomycetes</taxon>
        <taxon>Jatrophihabitantales</taxon>
        <taxon>Jatrophihabitantaceae</taxon>
        <taxon>Jatrophihabitans</taxon>
    </lineage>
</organism>
<protein>
    <submittedName>
        <fullName evidence="8">Thiamine pyrophosphate-binding protein</fullName>
    </submittedName>
</protein>
<comment type="similarity">
    <text evidence="1 3">Belongs to the TPP enzyme family.</text>
</comment>
<evidence type="ECO:0000256" key="4">
    <source>
        <dbReference type="SAM" id="MobiDB-lite"/>
    </source>
</evidence>
<dbReference type="InterPro" id="IPR011766">
    <property type="entry name" value="TPP_enzyme_TPP-bd"/>
</dbReference>